<feature type="signal peptide" evidence="2">
    <location>
        <begin position="1"/>
        <end position="22"/>
    </location>
</feature>
<protein>
    <recommendedName>
        <fullName evidence="3">EF-hand domain-containing protein</fullName>
    </recommendedName>
</protein>
<evidence type="ECO:0000313" key="5">
    <source>
        <dbReference type="Proteomes" id="UP001159427"/>
    </source>
</evidence>
<organism evidence="4 5">
    <name type="scientific">Porites evermanni</name>
    <dbReference type="NCBI Taxonomy" id="104178"/>
    <lineage>
        <taxon>Eukaryota</taxon>
        <taxon>Metazoa</taxon>
        <taxon>Cnidaria</taxon>
        <taxon>Anthozoa</taxon>
        <taxon>Hexacorallia</taxon>
        <taxon>Scleractinia</taxon>
        <taxon>Fungiina</taxon>
        <taxon>Poritidae</taxon>
        <taxon>Porites</taxon>
    </lineage>
</organism>
<accession>A0ABN8LGU2</accession>
<evidence type="ECO:0000313" key="4">
    <source>
        <dbReference type="EMBL" id="CAH3014671.1"/>
    </source>
</evidence>
<dbReference type="EMBL" id="CALNXI010000012">
    <property type="protein sequence ID" value="CAH3014671.1"/>
    <property type="molecule type" value="Genomic_DNA"/>
</dbReference>
<evidence type="ECO:0000259" key="3">
    <source>
        <dbReference type="PROSITE" id="PS50222"/>
    </source>
</evidence>
<dbReference type="Gene3D" id="1.10.238.10">
    <property type="entry name" value="EF-hand"/>
    <property type="match status" value="3"/>
</dbReference>
<keyword evidence="5" id="KW-1185">Reference proteome</keyword>
<reference evidence="4 5" key="1">
    <citation type="submission" date="2022-05" db="EMBL/GenBank/DDBJ databases">
        <authorList>
            <consortium name="Genoscope - CEA"/>
            <person name="William W."/>
        </authorList>
    </citation>
    <scope>NUCLEOTIDE SEQUENCE [LARGE SCALE GENOMIC DNA]</scope>
</reference>
<dbReference type="SMART" id="SM00054">
    <property type="entry name" value="EFh"/>
    <property type="match status" value="5"/>
</dbReference>
<keyword evidence="1" id="KW-0106">Calcium</keyword>
<dbReference type="SUPFAM" id="SSF47473">
    <property type="entry name" value="EF-hand"/>
    <property type="match status" value="2"/>
</dbReference>
<dbReference type="PANTHER" id="PTHR10827">
    <property type="entry name" value="RETICULOCALBIN"/>
    <property type="match status" value="1"/>
</dbReference>
<keyword evidence="2" id="KW-0732">Signal</keyword>
<dbReference type="InterPro" id="IPR002048">
    <property type="entry name" value="EF_hand_dom"/>
</dbReference>
<dbReference type="Proteomes" id="UP001159427">
    <property type="component" value="Unassembled WGS sequence"/>
</dbReference>
<dbReference type="PROSITE" id="PS00018">
    <property type="entry name" value="EF_HAND_1"/>
    <property type="match status" value="6"/>
</dbReference>
<sequence length="311" mass="36491">MLRVLNLFCVVSLFVCTLKVQATRLKYPEFHDDVSRNEHYDEADEHNPEYDHEAFLGEKIAMEWEKLPDDVVKEKLRELYPLIDIDKDNKVSNSELYDWIEQHMKKHVLRSANTKIQDLDKNKDGKVSWEEYKAVEFNFSEEEGLPEETSKELREIEAREKKKFDFADTDTDGQLSMEELTLFLHPEESKRMTAFLVQENLEAFDTNKDGKISLEEYLGDNLSEPSIRSLTTSFKKELDRNKDGYLDSDEVRRWILPGVTEDPIQSETNHLMKIGDDDKDQFLSVEELVKHYADFAGSRMTKYGDLLKEEL</sequence>
<name>A0ABN8LGU2_9CNID</name>
<evidence type="ECO:0000256" key="1">
    <source>
        <dbReference type="ARBA" id="ARBA00022837"/>
    </source>
</evidence>
<feature type="chain" id="PRO_5045277900" description="EF-hand domain-containing protein" evidence="2">
    <location>
        <begin position="23"/>
        <end position="311"/>
    </location>
</feature>
<dbReference type="PROSITE" id="PS50222">
    <property type="entry name" value="EF_HAND_2"/>
    <property type="match status" value="3"/>
</dbReference>
<dbReference type="InterPro" id="IPR011992">
    <property type="entry name" value="EF-hand-dom_pair"/>
</dbReference>
<feature type="domain" description="EF-hand" evidence="3">
    <location>
        <begin position="71"/>
        <end position="106"/>
    </location>
</feature>
<feature type="domain" description="EF-hand" evidence="3">
    <location>
        <begin position="155"/>
        <end position="190"/>
    </location>
</feature>
<feature type="domain" description="EF-hand" evidence="3">
    <location>
        <begin position="236"/>
        <end position="261"/>
    </location>
</feature>
<evidence type="ECO:0000256" key="2">
    <source>
        <dbReference type="SAM" id="SignalP"/>
    </source>
</evidence>
<comment type="caution">
    <text evidence="4">The sequence shown here is derived from an EMBL/GenBank/DDBJ whole genome shotgun (WGS) entry which is preliminary data.</text>
</comment>
<gene>
    <name evidence="4" type="ORF">PEVE_00003352</name>
</gene>
<proteinExistence type="predicted"/>
<dbReference type="Pfam" id="PF13499">
    <property type="entry name" value="EF-hand_7"/>
    <property type="match status" value="3"/>
</dbReference>
<dbReference type="InterPro" id="IPR018247">
    <property type="entry name" value="EF_Hand_1_Ca_BS"/>
</dbReference>
<dbReference type="PANTHER" id="PTHR10827:SF52">
    <property type="entry name" value="IP16409P"/>
    <property type="match status" value="1"/>
</dbReference>